<dbReference type="GO" id="GO:0016787">
    <property type="term" value="F:hydrolase activity"/>
    <property type="evidence" value="ECO:0007669"/>
    <property type="project" value="UniProtKB-KW"/>
</dbReference>
<protein>
    <submittedName>
        <fullName evidence="5">NTP pyrophosphohydrolase including oxidative damage repair enzyme</fullName>
    </submittedName>
</protein>
<reference evidence="5 6" key="2">
    <citation type="journal article" date="2015" name="BMC Genomics">
        <title>Analysis of three genomes within the thermophilic bacterial species Caldanaerobacter subterraneus with a focus on carbon monoxide dehydrogenase evolution and hydrolase diversity.</title>
        <authorList>
            <person name="Sant'Anna F.H."/>
            <person name="Lebedinsky A.V."/>
            <person name="Sokolova T.G."/>
            <person name="Robb F.T."/>
            <person name="Gonzalez J.M."/>
        </authorList>
    </citation>
    <scope>NUCLEOTIDE SEQUENCE [LARGE SCALE GENOMIC DNA]</scope>
    <source>
        <strain evidence="5 6">DSM 12653</strain>
    </source>
</reference>
<dbReference type="InterPro" id="IPR000086">
    <property type="entry name" value="NUDIX_hydrolase_dom"/>
</dbReference>
<comment type="cofactor">
    <cofactor evidence="1">
        <name>Mg(2+)</name>
        <dbReference type="ChEBI" id="CHEBI:18420"/>
    </cofactor>
</comment>
<evidence type="ECO:0000256" key="2">
    <source>
        <dbReference type="ARBA" id="ARBA00022801"/>
    </source>
</evidence>
<reference evidence="5 6" key="1">
    <citation type="submission" date="2008-07" db="EMBL/GenBank/DDBJ databases">
        <authorList>
            <person name="Gonzalez J."/>
            <person name="Sokolova T."/>
            <person name="Ferriera S."/>
            <person name="Johnson J."/>
            <person name="Kravitz S."/>
            <person name="Beeson K."/>
            <person name="Sutton G."/>
            <person name="Rogers Y.-H."/>
            <person name="Friedman R."/>
            <person name="Frazier M."/>
            <person name="Venter J.C."/>
        </authorList>
    </citation>
    <scope>NUCLEOTIDE SEQUENCE [LARGE SCALE GENOMIC DNA]</scope>
    <source>
        <strain evidence="5 6">DSM 12653</strain>
    </source>
</reference>
<proteinExistence type="predicted"/>
<dbReference type="PROSITE" id="PS51462">
    <property type="entry name" value="NUDIX"/>
    <property type="match status" value="1"/>
</dbReference>
<gene>
    <name evidence="5" type="ORF">CDSM653_02499</name>
</gene>
<reference evidence="6" key="3">
    <citation type="submission" date="2015-02" db="EMBL/GenBank/DDBJ databases">
        <title>Genome analysis of three genomes within the thermophilic hydrogenogenic bacterial species Caldanaerobacter subterraneus.</title>
        <authorList>
            <person name="Sant'Anna F.H."/>
            <person name="Lebedinsky A."/>
            <person name="Sokolova T."/>
            <person name="Robb F.T."/>
            <person name="Gonzalez J.M."/>
        </authorList>
    </citation>
    <scope>NUCLEOTIDE SEQUENCE [LARGE SCALE GENOMIC DNA]</scope>
    <source>
        <strain evidence="6">DSM 12653</strain>
    </source>
</reference>
<dbReference type="AlphaFoldDB" id="A0A0F5PIF8"/>
<evidence type="ECO:0000256" key="3">
    <source>
        <dbReference type="ARBA" id="ARBA00022842"/>
    </source>
</evidence>
<dbReference type="InterPro" id="IPR020476">
    <property type="entry name" value="Nudix_hydrolase"/>
</dbReference>
<comment type="caution">
    <text evidence="5">The sequence shown here is derived from an EMBL/GenBank/DDBJ whole genome shotgun (WGS) entry which is preliminary data.</text>
</comment>
<dbReference type="PANTHER" id="PTHR43046:SF12">
    <property type="entry name" value="GDP-MANNOSE MANNOSYL HYDROLASE"/>
    <property type="match status" value="1"/>
</dbReference>
<dbReference type="SUPFAM" id="SSF55811">
    <property type="entry name" value="Nudix"/>
    <property type="match status" value="1"/>
</dbReference>
<evidence type="ECO:0000256" key="1">
    <source>
        <dbReference type="ARBA" id="ARBA00001946"/>
    </source>
</evidence>
<evidence type="ECO:0000259" key="4">
    <source>
        <dbReference type="PROSITE" id="PS51462"/>
    </source>
</evidence>
<sequence>MEMKKFRASLLVARVVIVENNRVLLVKHSDGENEAWVFPGGRVEENESVAAAAIRECKEETGYDVKLHGVCYIQEYDIYYVTYFYSTIIGGEMKLGEDPELPKEKQVLKEVKWVDFEELKNYKVYPRKLADLIQREGFLDCLIPIPETFL</sequence>
<organism evidence="5 6">
    <name type="scientific">Caldanaerobacter subterraneus subsp. pacificus DSM 12653</name>
    <dbReference type="NCBI Taxonomy" id="391606"/>
    <lineage>
        <taxon>Bacteria</taxon>
        <taxon>Bacillati</taxon>
        <taxon>Bacillota</taxon>
        <taxon>Clostridia</taxon>
        <taxon>Thermoanaerobacterales</taxon>
        <taxon>Thermoanaerobacteraceae</taxon>
        <taxon>Caldanaerobacter</taxon>
    </lineage>
</organism>
<dbReference type="PANTHER" id="PTHR43046">
    <property type="entry name" value="GDP-MANNOSE MANNOSYL HYDROLASE"/>
    <property type="match status" value="1"/>
</dbReference>
<dbReference type="Pfam" id="PF00293">
    <property type="entry name" value="NUDIX"/>
    <property type="match status" value="1"/>
</dbReference>
<accession>A0A0F5PIF8</accession>
<feature type="domain" description="Nudix hydrolase" evidence="4">
    <location>
        <begin position="4"/>
        <end position="135"/>
    </location>
</feature>
<keyword evidence="2 5" id="KW-0378">Hydrolase</keyword>
<dbReference type="Proteomes" id="UP000010146">
    <property type="component" value="Unassembled WGS sequence"/>
</dbReference>
<evidence type="ECO:0000313" key="6">
    <source>
        <dbReference type="Proteomes" id="UP000010146"/>
    </source>
</evidence>
<dbReference type="EMBL" id="ABXP02000126">
    <property type="protein sequence ID" value="KKC28442.1"/>
    <property type="molecule type" value="Genomic_DNA"/>
</dbReference>
<name>A0A0F5PIF8_9THEO</name>
<dbReference type="Gene3D" id="3.90.79.10">
    <property type="entry name" value="Nucleoside Triphosphate Pyrophosphohydrolase"/>
    <property type="match status" value="1"/>
</dbReference>
<dbReference type="InterPro" id="IPR015797">
    <property type="entry name" value="NUDIX_hydrolase-like_dom_sf"/>
</dbReference>
<dbReference type="PRINTS" id="PR00502">
    <property type="entry name" value="NUDIXFAMILY"/>
</dbReference>
<keyword evidence="3" id="KW-0460">Magnesium</keyword>
<evidence type="ECO:0000313" key="5">
    <source>
        <dbReference type="EMBL" id="KKC28442.1"/>
    </source>
</evidence>